<dbReference type="Proteomes" id="UP000681162">
    <property type="component" value="Unassembled WGS sequence"/>
</dbReference>
<dbReference type="EMBL" id="BORR01000015">
    <property type="protein sequence ID" value="GIO38882.1"/>
    <property type="molecule type" value="Genomic_DNA"/>
</dbReference>
<dbReference type="InterPro" id="IPR019606">
    <property type="entry name" value="GerMN"/>
</dbReference>
<sequence>MRISRLLRITAICSILAVPLVLSGCGLFGAGPAAQIDPPPSDIETQMLQSLESSDQTSLELEESLSTVYLQDEQGWLAPVSLHLPAGEEQSRVGRQLEMLVKGSPYQALIPSGFSGVLPAGTQVEAVTIKEDEKLAMVEFNQAFGSYDAADERKIMEAVTWTLLGNEGVEKVQIWMAGAKLNEMPVGKTPMDRPLTRALGINLELGEGMSFSQTRPVTLYFAATNPDGAPYYVPVTRFVSTGKNAVTAALSELIEGPVKGNGLESVLTGGTVLKAVELSEDGVITVSLEDDMFEAGDKPPAQMLQSLVLTVTENAQNYKVRVWLNGQKDVVGMDNQQYGEPVLRPANINEIKL</sequence>
<comment type="caution">
    <text evidence="2">The sequence shown here is derived from an EMBL/GenBank/DDBJ whole genome shotgun (WGS) entry which is preliminary data.</text>
</comment>
<feature type="domain" description="GerMN" evidence="1">
    <location>
        <begin position="246"/>
        <end position="333"/>
    </location>
</feature>
<evidence type="ECO:0000259" key="1">
    <source>
        <dbReference type="SMART" id="SM00909"/>
    </source>
</evidence>
<evidence type="ECO:0000313" key="3">
    <source>
        <dbReference type="Proteomes" id="UP000681162"/>
    </source>
</evidence>
<accession>A0A919XTH7</accession>
<dbReference type="AlphaFoldDB" id="A0A919XTH7"/>
<dbReference type="SMART" id="SM00909">
    <property type="entry name" value="Germane"/>
    <property type="match status" value="2"/>
</dbReference>
<dbReference type="Pfam" id="PF10646">
    <property type="entry name" value="Germane"/>
    <property type="match status" value="2"/>
</dbReference>
<evidence type="ECO:0000313" key="2">
    <source>
        <dbReference type="EMBL" id="GIO38882.1"/>
    </source>
</evidence>
<gene>
    <name evidence="2" type="primary">gerM</name>
    <name evidence="2" type="ORF">J41TS12_37430</name>
</gene>
<dbReference type="PROSITE" id="PS51257">
    <property type="entry name" value="PROKAR_LIPOPROTEIN"/>
    <property type="match status" value="1"/>
</dbReference>
<name>A0A919XTH7_9BACL</name>
<organism evidence="2 3">
    <name type="scientific">Paenibacillus antibioticophila</name>
    <dbReference type="NCBI Taxonomy" id="1274374"/>
    <lineage>
        <taxon>Bacteria</taxon>
        <taxon>Bacillati</taxon>
        <taxon>Bacillota</taxon>
        <taxon>Bacilli</taxon>
        <taxon>Bacillales</taxon>
        <taxon>Paenibacillaceae</taxon>
        <taxon>Paenibacillus</taxon>
    </lineage>
</organism>
<protein>
    <submittedName>
        <fullName evidence="2">Spore germination protein GerM</fullName>
    </submittedName>
</protein>
<feature type="domain" description="GerMN" evidence="1">
    <location>
        <begin position="93"/>
        <end position="185"/>
    </location>
</feature>
<keyword evidence="3" id="KW-1185">Reference proteome</keyword>
<proteinExistence type="predicted"/>
<dbReference type="RefSeq" id="WP_212941476.1">
    <property type="nucleotide sequence ID" value="NZ_BORR01000015.1"/>
</dbReference>
<reference evidence="2 3" key="1">
    <citation type="submission" date="2021-03" db="EMBL/GenBank/DDBJ databases">
        <title>Antimicrobial resistance genes in bacteria isolated from Japanese honey, and their potential for conferring macrolide and lincosamide resistance in the American foulbrood pathogen Paenibacillus larvae.</title>
        <authorList>
            <person name="Okamoto M."/>
            <person name="Kumagai M."/>
            <person name="Kanamori H."/>
            <person name="Takamatsu D."/>
        </authorList>
    </citation>
    <scope>NUCLEOTIDE SEQUENCE [LARGE SCALE GENOMIC DNA]</scope>
    <source>
        <strain evidence="2 3">J41TS12</strain>
    </source>
</reference>